<evidence type="ECO:0000256" key="3">
    <source>
        <dbReference type="ARBA" id="ARBA00012824"/>
    </source>
</evidence>
<dbReference type="PANTHER" id="PTHR42839">
    <property type="entry name" value="ISOCHORISMATE SYNTHASE ENTC"/>
    <property type="match status" value="1"/>
</dbReference>
<feature type="domain" description="Chorismate-utilising enzyme C-terminal" evidence="6">
    <location>
        <begin position="161"/>
        <end position="428"/>
    </location>
</feature>
<dbReference type="KEGG" id="rain:Rai3103_02945"/>
<organism evidence="7 8">
    <name type="scientific">Raineyella fluvialis</name>
    <dbReference type="NCBI Taxonomy" id="2662261"/>
    <lineage>
        <taxon>Bacteria</taxon>
        <taxon>Bacillati</taxon>
        <taxon>Actinomycetota</taxon>
        <taxon>Actinomycetes</taxon>
        <taxon>Propionibacteriales</taxon>
        <taxon>Propionibacteriaceae</taxon>
        <taxon>Raineyella</taxon>
    </lineage>
</organism>
<accession>A0A5Q2F8N4</accession>
<dbReference type="EC" id="5.4.4.2" evidence="3"/>
<evidence type="ECO:0000313" key="7">
    <source>
        <dbReference type="EMBL" id="QGF22801.1"/>
    </source>
</evidence>
<evidence type="ECO:0000256" key="5">
    <source>
        <dbReference type="ARBA" id="ARBA00041564"/>
    </source>
</evidence>
<evidence type="ECO:0000256" key="4">
    <source>
        <dbReference type="ARBA" id="ARBA00023235"/>
    </source>
</evidence>
<comment type="catalytic activity">
    <reaction evidence="1">
        <text>chorismate = isochorismate</text>
        <dbReference type="Rhea" id="RHEA:18985"/>
        <dbReference type="ChEBI" id="CHEBI:29748"/>
        <dbReference type="ChEBI" id="CHEBI:29780"/>
        <dbReference type="EC" id="5.4.4.2"/>
    </reaction>
</comment>
<gene>
    <name evidence="7" type="ORF">Rai3103_02945</name>
</gene>
<evidence type="ECO:0000313" key="8">
    <source>
        <dbReference type="Proteomes" id="UP000386847"/>
    </source>
</evidence>
<proteinExistence type="inferred from homology"/>
<dbReference type="Proteomes" id="UP000386847">
    <property type="component" value="Chromosome"/>
</dbReference>
<dbReference type="EMBL" id="CP045725">
    <property type="protein sequence ID" value="QGF22801.1"/>
    <property type="molecule type" value="Genomic_DNA"/>
</dbReference>
<dbReference type="InterPro" id="IPR015890">
    <property type="entry name" value="Chorismate_C"/>
</dbReference>
<reference evidence="7 8" key="1">
    <citation type="submission" date="2019-10" db="EMBL/GenBank/DDBJ databases">
        <title>Genomic analysis of Raineyella sp. CBA3103.</title>
        <authorList>
            <person name="Roh S.W."/>
        </authorList>
    </citation>
    <scope>NUCLEOTIDE SEQUENCE [LARGE SCALE GENOMIC DNA]</scope>
    <source>
        <strain evidence="7 8">CBA3103</strain>
    </source>
</reference>
<evidence type="ECO:0000256" key="2">
    <source>
        <dbReference type="ARBA" id="ARBA00005297"/>
    </source>
</evidence>
<comment type="similarity">
    <text evidence="2">Belongs to the isochorismate synthase family.</text>
</comment>
<keyword evidence="8" id="KW-1185">Reference proteome</keyword>
<name>A0A5Q2F8N4_9ACTN</name>
<evidence type="ECO:0000259" key="6">
    <source>
        <dbReference type="Pfam" id="PF00425"/>
    </source>
</evidence>
<dbReference type="AlphaFoldDB" id="A0A5Q2F8N4"/>
<dbReference type="RefSeq" id="WP_153571328.1">
    <property type="nucleotide sequence ID" value="NZ_CP045725.1"/>
</dbReference>
<dbReference type="PANTHER" id="PTHR42839:SF2">
    <property type="entry name" value="ISOCHORISMATE SYNTHASE ENTC"/>
    <property type="match status" value="1"/>
</dbReference>
<dbReference type="Gene3D" id="3.60.120.10">
    <property type="entry name" value="Anthranilate synthase"/>
    <property type="match status" value="1"/>
</dbReference>
<sequence>MTLPASLPAVPRLRAITTTIDDPGPLQDFLPPHGASAWFHREDGVIGLGVAARCDVASLAQADAWWRAVVAAMPEESRADDLPSGVGPLAFGSFAFDATHTHRTSVLVVPEVVLGSRDGHHWMTRIALADRPLPSAALPPRTQSPVGPGPVAWSDGAMSGPDWEETVATAVRRIADGRLQKVVLARDVVASTRSVIDPRWLVARLAPRYPRCWTFWVDDMVGATPEMLVRVDQGLVTSRVLAGTIWRGAMGPKRRTTGETGRRSAEDTLSSSAIAEVLSQSEKNLGEHTLAVESVARALAPHCTSMNVPETPYVLELPNVMHLATDVNAAVRPGTTALALAAALHPSAAVCGTPTDVARATIAEIEGLDRGRYSGPVGWIDSHGNGEWAIALRCGRLLPDGRSMQLFAGCGIVADSEPANELGESNAKLVPMRDALEEQRD</sequence>
<dbReference type="InterPro" id="IPR005801">
    <property type="entry name" value="ADC_synthase"/>
</dbReference>
<keyword evidence="4 7" id="KW-0413">Isomerase</keyword>
<evidence type="ECO:0000256" key="1">
    <source>
        <dbReference type="ARBA" id="ARBA00000799"/>
    </source>
</evidence>
<dbReference type="NCBIfam" id="TIGR00543">
    <property type="entry name" value="isochor_syn"/>
    <property type="match status" value="1"/>
</dbReference>
<dbReference type="Pfam" id="PF00425">
    <property type="entry name" value="Chorismate_bind"/>
    <property type="match status" value="1"/>
</dbReference>
<dbReference type="SUPFAM" id="SSF56322">
    <property type="entry name" value="ADC synthase"/>
    <property type="match status" value="1"/>
</dbReference>
<dbReference type="InterPro" id="IPR004561">
    <property type="entry name" value="IsoChor_synthase"/>
</dbReference>
<protein>
    <recommendedName>
        <fullName evidence="3">isochorismate synthase</fullName>
        <ecNumber evidence="3">5.4.4.2</ecNumber>
    </recommendedName>
    <alternativeName>
        <fullName evidence="5">Isochorismate mutase</fullName>
    </alternativeName>
</protein>
<dbReference type="GO" id="GO:0008909">
    <property type="term" value="F:isochorismate synthase activity"/>
    <property type="evidence" value="ECO:0007669"/>
    <property type="project" value="UniProtKB-EC"/>
</dbReference>